<reference evidence="1" key="1">
    <citation type="journal article" date="2014" name="Front. Microbiol.">
        <title>High frequency of phylogenetically diverse reductive dehalogenase-homologous genes in deep subseafloor sedimentary metagenomes.</title>
        <authorList>
            <person name="Kawai M."/>
            <person name="Futagami T."/>
            <person name="Toyoda A."/>
            <person name="Takaki Y."/>
            <person name="Nishi S."/>
            <person name="Hori S."/>
            <person name="Arai W."/>
            <person name="Tsubouchi T."/>
            <person name="Morono Y."/>
            <person name="Uchiyama I."/>
            <person name="Ito T."/>
            <person name="Fujiyama A."/>
            <person name="Inagaki F."/>
            <person name="Takami H."/>
        </authorList>
    </citation>
    <scope>NUCLEOTIDE SEQUENCE</scope>
    <source>
        <strain evidence="1">Expedition CK06-06</strain>
    </source>
</reference>
<feature type="non-terminal residue" evidence="1">
    <location>
        <position position="1"/>
    </location>
</feature>
<evidence type="ECO:0000313" key="1">
    <source>
        <dbReference type="EMBL" id="GAI09281.1"/>
    </source>
</evidence>
<dbReference type="AlphaFoldDB" id="X1LTZ0"/>
<dbReference type="InterPro" id="IPR026341">
    <property type="entry name" value="T9SS_type_B"/>
</dbReference>
<comment type="caution">
    <text evidence="1">The sequence shown here is derived from an EMBL/GenBank/DDBJ whole genome shotgun (WGS) entry which is preliminary data.</text>
</comment>
<sequence>YKYHQYQHHQNRCTGADTISVTVDCSDIYFPSGFTPNGDGRNDGFGPIGNLAALKNYTLTVYGRWGEILFQSTDPYKKWMGINKGLQLEGGTYVWVSSYSLNGLPQVIQKGTISIIR</sequence>
<accession>X1LTZ0</accession>
<dbReference type="Pfam" id="PF13585">
    <property type="entry name" value="CHU_C"/>
    <property type="match status" value="1"/>
</dbReference>
<protein>
    <recommendedName>
        <fullName evidence="2">Gliding motility-associated C-terminal domain-containing protein</fullName>
    </recommendedName>
</protein>
<name>X1LTZ0_9ZZZZ</name>
<gene>
    <name evidence="1" type="ORF">S06H3_12654</name>
</gene>
<dbReference type="NCBIfam" id="TIGR04131">
    <property type="entry name" value="Bac_Flav_CTERM"/>
    <property type="match status" value="1"/>
</dbReference>
<proteinExistence type="predicted"/>
<organism evidence="1">
    <name type="scientific">marine sediment metagenome</name>
    <dbReference type="NCBI Taxonomy" id="412755"/>
    <lineage>
        <taxon>unclassified sequences</taxon>
        <taxon>metagenomes</taxon>
        <taxon>ecological metagenomes</taxon>
    </lineage>
</organism>
<evidence type="ECO:0008006" key="2">
    <source>
        <dbReference type="Google" id="ProtNLM"/>
    </source>
</evidence>
<dbReference type="EMBL" id="BARV01006188">
    <property type="protein sequence ID" value="GAI09281.1"/>
    <property type="molecule type" value="Genomic_DNA"/>
</dbReference>